<dbReference type="AlphaFoldDB" id="A0A6H1UEM7"/>
<gene>
    <name evidence="2" type="ORF">HER31_07835</name>
</gene>
<dbReference type="KEGG" id="fes:HER31_07835"/>
<evidence type="ECO:0000313" key="3">
    <source>
        <dbReference type="Proteomes" id="UP000501602"/>
    </source>
</evidence>
<dbReference type="RefSeq" id="WP_168660054.1">
    <property type="nucleotide sequence ID" value="NZ_CP051180.1"/>
</dbReference>
<feature type="transmembrane region" description="Helical" evidence="1">
    <location>
        <begin position="15"/>
        <end position="37"/>
    </location>
</feature>
<feature type="transmembrane region" description="Helical" evidence="1">
    <location>
        <begin position="43"/>
        <end position="62"/>
    </location>
</feature>
<name>A0A6H1UEM7_9GAMM</name>
<keyword evidence="1" id="KW-0812">Transmembrane</keyword>
<protein>
    <submittedName>
        <fullName evidence="2">Uncharacterized protein</fullName>
    </submittedName>
</protein>
<dbReference type="EMBL" id="CP051180">
    <property type="protein sequence ID" value="QIZ76793.1"/>
    <property type="molecule type" value="Genomic_DNA"/>
</dbReference>
<feature type="transmembrane region" description="Helical" evidence="1">
    <location>
        <begin position="74"/>
        <end position="92"/>
    </location>
</feature>
<accession>A0A6H1UEM7</accession>
<keyword evidence="3" id="KW-1185">Reference proteome</keyword>
<keyword evidence="1" id="KW-1133">Transmembrane helix</keyword>
<keyword evidence="1" id="KW-0472">Membrane</keyword>
<proteinExistence type="predicted"/>
<reference evidence="2 3" key="1">
    <citation type="submission" date="2020-04" db="EMBL/GenBank/DDBJ databases">
        <title>Ferrimonas sp. S7 isolated from sea water.</title>
        <authorList>
            <person name="Bae S.S."/>
            <person name="Baek K."/>
        </authorList>
    </citation>
    <scope>NUCLEOTIDE SEQUENCE [LARGE SCALE GENOMIC DNA]</scope>
    <source>
        <strain evidence="2 3">S7</strain>
    </source>
</reference>
<evidence type="ECO:0000313" key="2">
    <source>
        <dbReference type="EMBL" id="QIZ76793.1"/>
    </source>
</evidence>
<evidence type="ECO:0000256" key="1">
    <source>
        <dbReference type="SAM" id="Phobius"/>
    </source>
</evidence>
<organism evidence="2 3">
    <name type="scientific">Ferrimonas lipolytica</name>
    <dbReference type="NCBI Taxonomy" id="2724191"/>
    <lineage>
        <taxon>Bacteria</taxon>
        <taxon>Pseudomonadati</taxon>
        <taxon>Pseudomonadota</taxon>
        <taxon>Gammaproteobacteria</taxon>
        <taxon>Alteromonadales</taxon>
        <taxon>Ferrimonadaceae</taxon>
        <taxon>Ferrimonas</taxon>
    </lineage>
</organism>
<sequence length="95" mass="10935">MESIKSRKADRLQKLFLTTIIVSYVVGCCWGAFAPSLDFETELLFAISLISIFLILTKLVYIRARRDGDNYIRLPILVSAIMTIILIQYRFIFIA</sequence>
<dbReference type="Proteomes" id="UP000501602">
    <property type="component" value="Chromosome"/>
</dbReference>